<protein>
    <submittedName>
        <fullName evidence="2">Uncharacterized protein</fullName>
    </submittedName>
</protein>
<keyword evidence="3" id="KW-1185">Reference proteome</keyword>
<reference evidence="2 3" key="1">
    <citation type="journal article" date="2019" name="Environ. Microbiol.">
        <title>At the nexus of three kingdoms: the genome of the mycorrhizal fungus Gigaspora margarita provides insights into plant, endobacterial and fungal interactions.</title>
        <authorList>
            <person name="Venice F."/>
            <person name="Ghignone S."/>
            <person name="Salvioli di Fossalunga A."/>
            <person name="Amselem J."/>
            <person name="Novero M."/>
            <person name="Xianan X."/>
            <person name="Sedzielewska Toro K."/>
            <person name="Morin E."/>
            <person name="Lipzen A."/>
            <person name="Grigoriev I.V."/>
            <person name="Henrissat B."/>
            <person name="Martin F.M."/>
            <person name="Bonfante P."/>
        </authorList>
    </citation>
    <scope>NUCLEOTIDE SEQUENCE [LARGE SCALE GENOMIC DNA]</scope>
    <source>
        <strain evidence="2 3">BEG34</strain>
    </source>
</reference>
<proteinExistence type="predicted"/>
<evidence type="ECO:0000256" key="1">
    <source>
        <dbReference type="SAM" id="MobiDB-lite"/>
    </source>
</evidence>
<organism evidence="2 3">
    <name type="scientific">Gigaspora margarita</name>
    <dbReference type="NCBI Taxonomy" id="4874"/>
    <lineage>
        <taxon>Eukaryota</taxon>
        <taxon>Fungi</taxon>
        <taxon>Fungi incertae sedis</taxon>
        <taxon>Mucoromycota</taxon>
        <taxon>Glomeromycotina</taxon>
        <taxon>Glomeromycetes</taxon>
        <taxon>Diversisporales</taxon>
        <taxon>Gigasporaceae</taxon>
        <taxon>Gigaspora</taxon>
    </lineage>
</organism>
<evidence type="ECO:0000313" key="3">
    <source>
        <dbReference type="Proteomes" id="UP000439903"/>
    </source>
</evidence>
<evidence type="ECO:0000313" key="2">
    <source>
        <dbReference type="EMBL" id="KAF0505917.1"/>
    </source>
</evidence>
<name>A0A8H4EKS8_GIGMA</name>
<dbReference type="EMBL" id="WTPW01000493">
    <property type="protein sequence ID" value="KAF0505917.1"/>
    <property type="molecule type" value="Genomic_DNA"/>
</dbReference>
<dbReference type="AlphaFoldDB" id="A0A8H4EKS8"/>
<accession>A0A8H4EKS8</accession>
<comment type="caution">
    <text evidence="2">The sequence shown here is derived from an EMBL/GenBank/DDBJ whole genome shotgun (WGS) entry which is preliminary data.</text>
</comment>
<feature type="region of interest" description="Disordered" evidence="1">
    <location>
        <begin position="1"/>
        <end position="41"/>
    </location>
</feature>
<sequence>MHFQRNQKNILKRSRPQTKQKSWNSKYKRQYRMKQRTKPNYNEMLINQRQKNTIYKHRYRARKNANANVRQTQSTCENESWWDILCALGETAL</sequence>
<dbReference type="OrthoDB" id="10461199at2759"/>
<gene>
    <name evidence="2" type="ORF">F8M41_019249</name>
</gene>
<dbReference type="Proteomes" id="UP000439903">
    <property type="component" value="Unassembled WGS sequence"/>
</dbReference>
<feature type="compositionally biased region" description="Basic residues" evidence="1">
    <location>
        <begin position="26"/>
        <end position="37"/>
    </location>
</feature>